<accession>A0A382CGG9</accession>
<dbReference type="AlphaFoldDB" id="A0A382CGG9"/>
<evidence type="ECO:0000313" key="1">
    <source>
        <dbReference type="EMBL" id="SVB24387.1"/>
    </source>
</evidence>
<dbReference type="EMBL" id="UINC01034091">
    <property type="protein sequence ID" value="SVB24387.1"/>
    <property type="molecule type" value="Genomic_DNA"/>
</dbReference>
<proteinExistence type="predicted"/>
<organism evidence="1">
    <name type="scientific">marine metagenome</name>
    <dbReference type="NCBI Taxonomy" id="408172"/>
    <lineage>
        <taxon>unclassified sequences</taxon>
        <taxon>metagenomes</taxon>
        <taxon>ecological metagenomes</taxon>
    </lineage>
</organism>
<gene>
    <name evidence="1" type="ORF">METZ01_LOCUS177241</name>
</gene>
<protein>
    <submittedName>
        <fullName evidence="1">Uncharacterized protein</fullName>
    </submittedName>
</protein>
<sequence length="214" mass="25171">MIRYRHEVQLLNPTKIKWSQFKSIDRKIVNLVKKHGLTTIKTFYKDDVFIKIVIFDDINDGKYRDVILFKVGNLLGRHKIELNIINMLEVFTTINKVKYKIGIVNPTTKNWNLFKTMELHIRKHAKKENVIRDDVKYNDKNRTLSLVASYPNELARANLENIITLCYKGVGLEREIIEAIKFEDYSEDIIDLPLYNANKLIDEAEQSLEKLSNM</sequence>
<reference evidence="1" key="1">
    <citation type="submission" date="2018-05" db="EMBL/GenBank/DDBJ databases">
        <authorList>
            <person name="Lanie J.A."/>
            <person name="Ng W.-L."/>
            <person name="Kazmierczak K.M."/>
            <person name="Andrzejewski T.M."/>
            <person name="Davidsen T.M."/>
            <person name="Wayne K.J."/>
            <person name="Tettelin H."/>
            <person name="Glass J.I."/>
            <person name="Rusch D."/>
            <person name="Podicherti R."/>
            <person name="Tsui H.-C.T."/>
            <person name="Winkler M.E."/>
        </authorList>
    </citation>
    <scope>NUCLEOTIDE SEQUENCE</scope>
</reference>
<name>A0A382CGG9_9ZZZZ</name>